<evidence type="ECO:0000256" key="4">
    <source>
        <dbReference type="ARBA" id="ARBA00023004"/>
    </source>
</evidence>
<protein>
    <recommendedName>
        <fullName evidence="6">4Fe-4S ferredoxin-type domain-containing protein</fullName>
    </recommendedName>
</protein>
<dbReference type="Pfam" id="PF02754">
    <property type="entry name" value="CCG"/>
    <property type="match status" value="2"/>
</dbReference>
<evidence type="ECO:0000313" key="8">
    <source>
        <dbReference type="Proteomes" id="UP000031189"/>
    </source>
</evidence>
<dbReference type="OrthoDB" id="5241828at2"/>
<evidence type="ECO:0000256" key="2">
    <source>
        <dbReference type="ARBA" id="ARBA00022723"/>
    </source>
</evidence>
<dbReference type="Gene3D" id="3.40.50.720">
    <property type="entry name" value="NAD(P)-binding Rossmann-like Domain"/>
    <property type="match status" value="1"/>
</dbReference>
<gene>
    <name evidence="7" type="ORF">QX51_03615</name>
</gene>
<keyword evidence="4" id="KW-0408">Iron</keyword>
<proteinExistence type="predicted"/>
<evidence type="ECO:0000256" key="1">
    <source>
        <dbReference type="ARBA" id="ARBA00022485"/>
    </source>
</evidence>
<dbReference type="PANTHER" id="PTHR43255">
    <property type="entry name" value="IRON-SULFUR-BINDING OXIDOREDUCTASE FADF-RELATED-RELATED"/>
    <property type="match status" value="1"/>
</dbReference>
<evidence type="ECO:0000259" key="6">
    <source>
        <dbReference type="PROSITE" id="PS51379"/>
    </source>
</evidence>
<dbReference type="Pfam" id="PF14691">
    <property type="entry name" value="Fer4_20"/>
    <property type="match status" value="1"/>
</dbReference>
<dbReference type="GO" id="GO:0005886">
    <property type="term" value="C:plasma membrane"/>
    <property type="evidence" value="ECO:0007669"/>
    <property type="project" value="TreeGrafter"/>
</dbReference>
<dbReference type="GO" id="GO:0046872">
    <property type="term" value="F:metal ion binding"/>
    <property type="evidence" value="ECO:0007669"/>
    <property type="project" value="UniProtKB-KW"/>
</dbReference>
<dbReference type="Pfam" id="PF13534">
    <property type="entry name" value="Fer4_17"/>
    <property type="match status" value="1"/>
</dbReference>
<accession>A0A0B3VND8</accession>
<dbReference type="GO" id="GO:0051539">
    <property type="term" value="F:4 iron, 4 sulfur cluster binding"/>
    <property type="evidence" value="ECO:0007669"/>
    <property type="project" value="UniProtKB-KW"/>
</dbReference>
<sequence>MDNLSQDKLKELESKCIQEEDPWCSAMCPIHIDGRQLCKLVAKGNFTEGRKIYEKKVVFPNIVSRVCEEKCKSQCKRKELGNSINIRQLELSCMNYGKEVKTRVLLKPKKKEKVIIFGTSLSGLSCALELKNKGYFVDLYEDKDILGKNIYETYKDILEEDIIKKDLQKIESAGIKIYLNSSFEEEKLNEYKDNYDVLVFDGNIYKKYLSYNMITLQHENDKVFYSPKNVSAVECISLGKRLSTSIDRYFQHSSMTQGREKEGIFQTKLYTNLEEVEIEDEIIPSNKQYYTEEEAVKEGKRCIDCNCLECVKGCEFLRHYNSYPKKMAREAYNNLSIALGNRTSNKMINSCSLCGQCKSICPGGLDLGEVCEYARKQMVKTNKMPPSAFEFAMEDMEFSNSDEFFTVISKENSNYVFFPGCQLCASEPDLVKVIYKDLNNKLKDEVGLILGCCGVIGKWSGEEERFYEEIKLIKESLEKINNPTLITACPTCYKIFNSHLENVKVKMIYDYIDDDQLRFIGNDEEIAIDDPCTVRYDDELQDQVREIAKKLGFNLKELDYNKEITTCCGYGGLTCFSNKELKENIVLSRIKENKLNYLTYCINCRDSFLSQDKESKHILQLIYNFDGKNRKPNISERRYNRVQLKLDLTQKKDKTNNYNIHLIMSDDLKEKLEDRMILYKDIEDTIKKAEETKEKFFNKSNNHNLAYYRIKNVTFWVEYTIEGGKYLVYNAYSHRMKIEVN</sequence>
<dbReference type="PANTHER" id="PTHR43255:SF1">
    <property type="entry name" value="IRON-SULFUR-BINDING OXIDOREDUCTASE FADF-RELATED"/>
    <property type="match status" value="1"/>
</dbReference>
<evidence type="ECO:0000313" key="7">
    <source>
        <dbReference type="EMBL" id="KHS58286.1"/>
    </source>
</evidence>
<keyword evidence="1" id="KW-0004">4Fe-4S</keyword>
<comment type="caution">
    <text evidence="7">The sequence shown here is derived from an EMBL/GenBank/DDBJ whole genome shotgun (WGS) entry which is preliminary data.</text>
</comment>
<dbReference type="InterPro" id="IPR004017">
    <property type="entry name" value="Cys_rich_dom"/>
</dbReference>
<keyword evidence="8" id="KW-1185">Reference proteome</keyword>
<dbReference type="Proteomes" id="UP000031189">
    <property type="component" value="Unassembled WGS sequence"/>
</dbReference>
<dbReference type="AlphaFoldDB" id="A0A0B3VND8"/>
<dbReference type="PROSITE" id="PS51379">
    <property type="entry name" value="4FE4S_FER_2"/>
    <property type="match status" value="1"/>
</dbReference>
<dbReference type="InterPro" id="IPR017900">
    <property type="entry name" value="4Fe4S_Fe_S_CS"/>
</dbReference>
<evidence type="ECO:0000256" key="3">
    <source>
        <dbReference type="ARBA" id="ARBA00023002"/>
    </source>
</evidence>
<dbReference type="Gene3D" id="1.10.1060.10">
    <property type="entry name" value="Alpha-helical ferredoxin"/>
    <property type="match status" value="2"/>
</dbReference>
<keyword evidence="3" id="KW-0560">Oxidoreductase</keyword>
<dbReference type="GO" id="GO:0016491">
    <property type="term" value="F:oxidoreductase activity"/>
    <property type="evidence" value="ECO:0007669"/>
    <property type="project" value="UniProtKB-KW"/>
</dbReference>
<dbReference type="InterPro" id="IPR028261">
    <property type="entry name" value="DPD_II"/>
</dbReference>
<feature type="domain" description="4Fe-4S ferredoxin-type" evidence="6">
    <location>
        <begin position="340"/>
        <end position="370"/>
    </location>
</feature>
<dbReference type="InterPro" id="IPR051460">
    <property type="entry name" value="HdrC_iron-sulfur_subunit"/>
</dbReference>
<name>A0A0B3VND8_9FIRM</name>
<dbReference type="STRING" id="1577792.QX51_03615"/>
<evidence type="ECO:0000256" key="5">
    <source>
        <dbReference type="ARBA" id="ARBA00023014"/>
    </source>
</evidence>
<dbReference type="EMBL" id="JWHR01000040">
    <property type="protein sequence ID" value="KHS58286.1"/>
    <property type="molecule type" value="Genomic_DNA"/>
</dbReference>
<dbReference type="RefSeq" id="WP_039678552.1">
    <property type="nucleotide sequence ID" value="NZ_JWHR01000040.1"/>
</dbReference>
<dbReference type="SUPFAM" id="SSF51971">
    <property type="entry name" value="Nucleotide-binding domain"/>
    <property type="match status" value="1"/>
</dbReference>
<dbReference type="PROSITE" id="PS00198">
    <property type="entry name" value="4FE4S_FER_1"/>
    <property type="match status" value="1"/>
</dbReference>
<organism evidence="7 8">
    <name type="scientific">Terrisporobacter othiniensis</name>
    <dbReference type="NCBI Taxonomy" id="1577792"/>
    <lineage>
        <taxon>Bacteria</taxon>
        <taxon>Bacillati</taxon>
        <taxon>Bacillota</taxon>
        <taxon>Clostridia</taxon>
        <taxon>Peptostreptococcales</taxon>
        <taxon>Peptostreptococcaceae</taxon>
        <taxon>Terrisporobacter</taxon>
    </lineage>
</organism>
<keyword evidence="5" id="KW-0411">Iron-sulfur</keyword>
<reference evidence="7 8" key="1">
    <citation type="submission" date="2014-12" db="EMBL/GenBank/DDBJ databases">
        <title>Draft genome sequence of Terrisporobacter sp. 08-306576, isolated from the blood culture of a bacteremia patient.</title>
        <authorList>
            <person name="Lund L.C."/>
            <person name="Sydenham T.V."/>
            <person name="Hogh S.V."/>
            <person name="Skov M.N."/>
            <person name="Kemp M."/>
            <person name="Justesen U.S."/>
        </authorList>
    </citation>
    <scope>NUCLEOTIDE SEQUENCE [LARGE SCALE GENOMIC DNA]</scope>
    <source>
        <strain evidence="7 8">08-306576</strain>
    </source>
</reference>
<keyword evidence="2" id="KW-0479">Metal-binding</keyword>
<dbReference type="InterPro" id="IPR009051">
    <property type="entry name" value="Helical_ferredxn"/>
</dbReference>
<dbReference type="SUPFAM" id="SSF46548">
    <property type="entry name" value="alpha-helical ferredoxin"/>
    <property type="match status" value="2"/>
</dbReference>
<dbReference type="InterPro" id="IPR017896">
    <property type="entry name" value="4Fe4S_Fe-S-bd"/>
</dbReference>
<dbReference type="NCBIfam" id="NF045663">
    <property type="entry name" value="diclust_near_Sec"/>
    <property type="match status" value="1"/>
</dbReference>